<keyword evidence="2" id="KW-0808">Transferase</keyword>
<dbReference type="SUPFAM" id="SSF53335">
    <property type="entry name" value="S-adenosyl-L-methionine-dependent methyltransferases"/>
    <property type="match status" value="1"/>
</dbReference>
<dbReference type="Pfam" id="PF13649">
    <property type="entry name" value="Methyltransf_25"/>
    <property type="match status" value="1"/>
</dbReference>
<protein>
    <recommendedName>
        <fullName evidence="3">Methyltransferase domain-containing protein</fullName>
    </recommendedName>
</protein>
<evidence type="ECO:0000259" key="3">
    <source>
        <dbReference type="Pfam" id="PF13649"/>
    </source>
</evidence>
<keyword evidence="1" id="KW-0489">Methyltransferase</keyword>
<dbReference type="GO" id="GO:0032259">
    <property type="term" value="P:methylation"/>
    <property type="evidence" value="ECO:0007669"/>
    <property type="project" value="UniProtKB-KW"/>
</dbReference>
<evidence type="ECO:0000256" key="1">
    <source>
        <dbReference type="ARBA" id="ARBA00022603"/>
    </source>
</evidence>
<evidence type="ECO:0000256" key="2">
    <source>
        <dbReference type="ARBA" id="ARBA00022679"/>
    </source>
</evidence>
<keyword evidence="5" id="KW-1185">Reference proteome</keyword>
<dbReference type="OrthoDB" id="10004862at2759"/>
<dbReference type="Gene3D" id="3.40.50.150">
    <property type="entry name" value="Vaccinia Virus protein VP39"/>
    <property type="match status" value="1"/>
</dbReference>
<organism evidence="4 5">
    <name type="scientific">Clonostachys byssicola</name>
    <dbReference type="NCBI Taxonomy" id="160290"/>
    <lineage>
        <taxon>Eukaryota</taxon>
        <taxon>Fungi</taxon>
        <taxon>Dikarya</taxon>
        <taxon>Ascomycota</taxon>
        <taxon>Pezizomycotina</taxon>
        <taxon>Sordariomycetes</taxon>
        <taxon>Hypocreomycetidae</taxon>
        <taxon>Hypocreales</taxon>
        <taxon>Bionectriaceae</taxon>
        <taxon>Clonostachys</taxon>
    </lineage>
</organism>
<reference evidence="4" key="1">
    <citation type="submission" date="2021-10" db="EMBL/GenBank/DDBJ databases">
        <authorList>
            <person name="Piombo E."/>
        </authorList>
    </citation>
    <scope>NUCLEOTIDE SEQUENCE</scope>
</reference>
<dbReference type="InterPro" id="IPR041698">
    <property type="entry name" value="Methyltransf_25"/>
</dbReference>
<accession>A0A9N9UNS1</accession>
<dbReference type="InterPro" id="IPR029063">
    <property type="entry name" value="SAM-dependent_MTases_sf"/>
</dbReference>
<dbReference type="AlphaFoldDB" id="A0A9N9UNS1"/>
<dbReference type="CDD" id="cd02440">
    <property type="entry name" value="AdoMet_MTases"/>
    <property type="match status" value="1"/>
</dbReference>
<evidence type="ECO:0000313" key="4">
    <source>
        <dbReference type="EMBL" id="CAG9995161.1"/>
    </source>
</evidence>
<dbReference type="EMBL" id="CABFNO020001533">
    <property type="protein sequence ID" value="CAG9995161.1"/>
    <property type="molecule type" value="Genomic_DNA"/>
</dbReference>
<name>A0A9N9UNS1_9HYPO</name>
<proteinExistence type="predicted"/>
<sequence>MTTQTLPENVKARLKASYDAMAPVYNSWTERHNHIRMTYLDELFGRIPKLGTAADEKSSVLELGCGSGAPFLTTLLERGAPGISVVANDMSDTQIGLARENLAAYGDRVRFEPGDMTKLTFAPKSLTAVVALYSLIHLPQGEQEEMLDKIAEWLEPGGILIANFSFDEMSSGVMESWLHEKGWMFWSGLGMEKTAAKLKQVGFTIEKSEVEGDTQEKHLWIVAKH</sequence>
<dbReference type="PANTHER" id="PTHR43861:SF1">
    <property type="entry name" value="TRANS-ACONITATE 2-METHYLTRANSFERASE"/>
    <property type="match status" value="1"/>
</dbReference>
<comment type="caution">
    <text evidence="4">The sequence shown here is derived from an EMBL/GenBank/DDBJ whole genome shotgun (WGS) entry which is preliminary data.</text>
</comment>
<dbReference type="GO" id="GO:0008168">
    <property type="term" value="F:methyltransferase activity"/>
    <property type="evidence" value="ECO:0007669"/>
    <property type="project" value="UniProtKB-KW"/>
</dbReference>
<gene>
    <name evidence="4" type="ORF">CBYS24578_00017167</name>
</gene>
<dbReference type="PANTHER" id="PTHR43861">
    <property type="entry name" value="TRANS-ACONITATE 2-METHYLTRANSFERASE-RELATED"/>
    <property type="match status" value="1"/>
</dbReference>
<dbReference type="Proteomes" id="UP000754883">
    <property type="component" value="Unassembled WGS sequence"/>
</dbReference>
<feature type="domain" description="Methyltransferase" evidence="3">
    <location>
        <begin position="60"/>
        <end position="158"/>
    </location>
</feature>
<evidence type="ECO:0000313" key="5">
    <source>
        <dbReference type="Proteomes" id="UP000754883"/>
    </source>
</evidence>